<protein>
    <submittedName>
        <fullName evidence="2">Uncharacterized protein</fullName>
    </submittedName>
</protein>
<dbReference type="Proteomes" id="UP001516023">
    <property type="component" value="Unassembled WGS sequence"/>
</dbReference>
<sequence length="1438" mass="157836">MTARPLTHRKKKTRRKNRHKSLLDKIHRDAIENGAQTASSHAAKVIESRDDDDDEDAESSLLAHSSSHDSSSIGLSRFASDSVSCVKSKKVSFDDRFYYISFDDAFEASYGDDEPHHASRFDEVSCGRTGVPWWWALGHESVEDSSLMDDEGNSIQREDVARSPRGQGPWFDDNYDMSIPRTEEPDGHRIESHLSCESWISEIGQEVELDLDDQTECSGDHSLLTRGSLNYQPKKPSPSEDKGVCGHSNANAGELNTPNQPESDTQLPKKSGLDNTAMTEGQKTSRTKSTSTRSLVEQGVQSDDREPTLSESTRKTVAGTRAVLTNGIINVKEQKGHLNRSFRKKSRLSTISEDGVAESSTITRSTLSDTKSLPSKQVEESIVVGGSAFTSTTKADIKPPSTILAEISKTKLFLQTNLTKLNKLSAKTNEENGCDRKQFPFINLESVEAVTQTSMSKSLAAKAMRKLPLVGLRKPKSSVPTARNGSGSVQPDVHQQTLMNKPSGHNHTLKSELGKSPDTTFSLDTIEEAFSILPQVPECTLKPNSRDRMQPPIIEDNDDVDGGKSPPHVKCSLRSRTVVDTDAQDTGEVEIYFQPTMAFSVISDALPSEFLEELPTNVAAEQSKTGLDRSLGERTAECLSGKNSNTPVDESCSVIGLAQEIQTITPEMPNVNMICSGRTSPVNVSDNPLSAVVKPPNEPDFILSVLSTSPDCQLVQTCSYPSITQSTDSTLEAGAAPLSSVMDHLALESPTHNEFPSEVETFPTSLITENAPHVNPTPRKRSLLASPRALWVNQTSNQMVSNHQHITPITTKGVQHFSKLPTSQDNSCSTLPSVDPFAFESLTPKEFPDQANTSPELLINKKPPHENSTPLKFTSRTSPRACWVKGKSNQEVLNRKQLIPITMIRGEPISTLPTCQDNASLHTSTSPACIWIRKNNTQPRNESTGYLAVSNTTVDQLTTFATSQIDEEKGTPSPYAVPEHLSASSTSTASTKSQHSIPKPVQDSVRMVPHQAISRCGSHLVDTDLDACQNGSMHANTSPHDNRNESFSKLLQSSASREYILEEVPAQAAAGIPESPAQAVTESPALVPIPQSQSSSSKSQLSQLSGLNEDDLTHSFESMLTLDWDLFDDISDIKSNGFSFLCKQPICQKIDTQCDDHIRDQGAGLEHADSHLTKNNHSGLFCKHPKLEPLESRNDDDEFVEGGVASLRDERNKFDIAEAAYEAICHCVGHEQFSDILGDPIKVDDSPGLGVSIEKTRSRKIEKKKRKPKKLLTPINEEDPFQVREVPMDGSLSDTQTSKHQHCSLPASTELKCQSMKNVPVDLCNDPVRVEQSWPAPSKNKIKSMFTFFGRKKKLKGKDIDVLTLIQSNGFMESIMKEIQLEARGKTRTSDFSCIERNDNGIDDLDFPSGFSDMLIKQIAEEAVKKCLEDLSEGKHGT</sequence>
<gene>
    <name evidence="2" type="ORF">HJC23_000802</name>
</gene>
<feature type="region of interest" description="Disordered" evidence="1">
    <location>
        <begin position="964"/>
        <end position="1004"/>
    </location>
</feature>
<feature type="compositionally biased region" description="Basic residues" evidence="1">
    <location>
        <begin position="1"/>
        <end position="20"/>
    </location>
</feature>
<feature type="region of interest" description="Disordered" evidence="1">
    <location>
        <begin position="158"/>
        <end position="188"/>
    </location>
</feature>
<feature type="region of interest" description="Disordered" evidence="1">
    <location>
        <begin position="474"/>
        <end position="517"/>
    </location>
</feature>
<organism evidence="2 3">
    <name type="scientific">Cyclotella cryptica</name>
    <dbReference type="NCBI Taxonomy" id="29204"/>
    <lineage>
        <taxon>Eukaryota</taxon>
        <taxon>Sar</taxon>
        <taxon>Stramenopiles</taxon>
        <taxon>Ochrophyta</taxon>
        <taxon>Bacillariophyta</taxon>
        <taxon>Coscinodiscophyceae</taxon>
        <taxon>Thalassiosirophycidae</taxon>
        <taxon>Stephanodiscales</taxon>
        <taxon>Stephanodiscaceae</taxon>
        <taxon>Cyclotella</taxon>
    </lineage>
</organism>
<dbReference type="EMBL" id="JABMIG020000071">
    <property type="protein sequence ID" value="KAL3795444.1"/>
    <property type="molecule type" value="Genomic_DNA"/>
</dbReference>
<reference evidence="2 3" key="1">
    <citation type="journal article" date="2020" name="G3 (Bethesda)">
        <title>Improved Reference Genome for Cyclotella cryptica CCMP332, a Model for Cell Wall Morphogenesis, Salinity Adaptation, and Lipid Production in Diatoms (Bacillariophyta).</title>
        <authorList>
            <person name="Roberts W.R."/>
            <person name="Downey K.M."/>
            <person name="Ruck E.C."/>
            <person name="Traller J.C."/>
            <person name="Alverson A.J."/>
        </authorList>
    </citation>
    <scope>NUCLEOTIDE SEQUENCE [LARGE SCALE GENOMIC DNA]</scope>
    <source>
        <strain evidence="2 3">CCMP332</strain>
    </source>
</reference>
<proteinExistence type="predicted"/>
<evidence type="ECO:0000313" key="2">
    <source>
        <dbReference type="EMBL" id="KAL3795444.1"/>
    </source>
</evidence>
<feature type="compositionally biased region" description="Low complexity" evidence="1">
    <location>
        <begin position="982"/>
        <end position="993"/>
    </location>
</feature>
<keyword evidence="3" id="KW-1185">Reference proteome</keyword>
<feature type="region of interest" description="Disordered" evidence="1">
    <location>
        <begin position="221"/>
        <end position="314"/>
    </location>
</feature>
<accession>A0ABD3Q4R0</accession>
<comment type="caution">
    <text evidence="2">The sequence shown here is derived from an EMBL/GenBank/DDBJ whole genome shotgun (WGS) entry which is preliminary data.</text>
</comment>
<feature type="region of interest" description="Disordered" evidence="1">
    <location>
        <begin position="540"/>
        <end position="569"/>
    </location>
</feature>
<feature type="region of interest" description="Disordered" evidence="1">
    <location>
        <begin position="855"/>
        <end position="874"/>
    </location>
</feature>
<name>A0ABD3Q4R0_9STRA</name>
<feature type="compositionally biased region" description="Low complexity" evidence="1">
    <location>
        <begin position="59"/>
        <end position="72"/>
    </location>
</feature>
<feature type="compositionally biased region" description="Acidic residues" evidence="1">
    <location>
        <begin position="49"/>
        <end position="58"/>
    </location>
</feature>
<evidence type="ECO:0000256" key="1">
    <source>
        <dbReference type="SAM" id="MobiDB-lite"/>
    </source>
</evidence>
<feature type="region of interest" description="Disordered" evidence="1">
    <location>
        <begin position="1"/>
        <end position="75"/>
    </location>
</feature>
<feature type="compositionally biased region" description="Polar residues" evidence="1">
    <location>
        <begin position="478"/>
        <end position="506"/>
    </location>
</feature>
<feature type="compositionally biased region" description="Polar residues" evidence="1">
    <location>
        <begin position="248"/>
        <end position="282"/>
    </location>
</feature>
<feature type="compositionally biased region" description="Basic and acidic residues" evidence="1">
    <location>
        <begin position="302"/>
        <end position="314"/>
    </location>
</feature>
<feature type="compositionally biased region" description="Basic and acidic residues" evidence="1">
    <location>
        <begin position="21"/>
        <end position="31"/>
    </location>
</feature>
<evidence type="ECO:0000313" key="3">
    <source>
        <dbReference type="Proteomes" id="UP001516023"/>
    </source>
</evidence>